<evidence type="ECO:0000256" key="10">
    <source>
        <dbReference type="ARBA" id="ARBA00023163"/>
    </source>
</evidence>
<dbReference type="AlphaFoldDB" id="A0A364L6E9"/>
<keyword evidence="8" id="KW-0805">Transcription regulation</keyword>
<dbReference type="Pfam" id="PF00096">
    <property type="entry name" value="zf-C2H2"/>
    <property type="match status" value="2"/>
</dbReference>
<protein>
    <recommendedName>
        <fullName evidence="14">C2H2-type domain-containing protein</fullName>
    </recommendedName>
</protein>
<name>A0A364L6E9_TALAM</name>
<evidence type="ECO:0000256" key="12">
    <source>
        <dbReference type="PROSITE-ProRule" id="PRU00042"/>
    </source>
</evidence>
<evidence type="ECO:0000256" key="7">
    <source>
        <dbReference type="ARBA" id="ARBA00022833"/>
    </source>
</evidence>
<feature type="compositionally biased region" description="Basic residues" evidence="13">
    <location>
        <begin position="379"/>
        <end position="391"/>
    </location>
</feature>
<gene>
    <name evidence="15" type="ORF">BHQ10_007394</name>
</gene>
<organism evidence="15 16">
    <name type="scientific">Talaromyces amestolkiae</name>
    <dbReference type="NCBI Taxonomy" id="1196081"/>
    <lineage>
        <taxon>Eukaryota</taxon>
        <taxon>Fungi</taxon>
        <taxon>Dikarya</taxon>
        <taxon>Ascomycota</taxon>
        <taxon>Pezizomycotina</taxon>
        <taxon>Eurotiomycetes</taxon>
        <taxon>Eurotiomycetidae</taxon>
        <taxon>Eurotiales</taxon>
        <taxon>Trichocomaceae</taxon>
        <taxon>Talaromyces</taxon>
        <taxon>Talaromyces sect. Talaromyces</taxon>
    </lineage>
</organism>
<feature type="compositionally biased region" description="Low complexity" evidence="13">
    <location>
        <begin position="561"/>
        <end position="581"/>
    </location>
</feature>
<dbReference type="SUPFAM" id="SSF57667">
    <property type="entry name" value="beta-beta-alpha zinc fingers"/>
    <property type="match status" value="1"/>
</dbReference>
<sequence>MDGTYSMSAPLTGQQYYFYNPDTEPRQYVVSHQDMSTYHAPMPMYPQQQPIFAAHPQLAPKLPMHSQMSLTPIASPQPTHMKPSIMIQQQNGSPALMALDTRFDFYSFPSTPPLSSAASSISSPPSTCGMIHTPVNGSFTCESMEGVKEGCESEVHAEILAKPEWGRSNSPPLTPVFIHPPSLTTNSDLLSANISCPSLSPSPSPVPTGLLTPSFESACSDFCDPRQLTVDSAVAAAPSAPAELPPLPTLSSGDEDEQKLLLSGANLTLPSHEAVQVTFSSCVEATLPTLPRFDSFSDLDSDEEFVTGIVDFAPSTANSFFLGDKRQRVGPYALDDDEFLSEHSFDDLDDEELFMRSGLPTVIIEEAEDSSDSSVDMKTKKRSSASRKAIQKKPSLSDASSIGHQVPAENNDNQTQDQSGSTQSNGSGNNSKAESAAATPVSGKSESSSAQAPVSRRGRKQSLTDDPSKTFVCTLCSRRFRRQEHLKRHYRSLHTQDKPFECHECGKKFSRSDNLAQHARTHGNGAVVMGILDPSEVSPSAQMYEEDAGVLGTVLYEAASAAATQSTSESGSSVESDSPTSGDRRLSLKKRKREETVA</sequence>
<dbReference type="GO" id="GO:0005634">
    <property type="term" value="C:nucleus"/>
    <property type="evidence" value="ECO:0007669"/>
    <property type="project" value="UniProtKB-SubCell"/>
</dbReference>
<dbReference type="RefSeq" id="XP_040735897.1">
    <property type="nucleotide sequence ID" value="XM_040880084.1"/>
</dbReference>
<keyword evidence="16" id="KW-1185">Reference proteome</keyword>
<feature type="domain" description="C2H2-type" evidence="14">
    <location>
        <begin position="500"/>
        <end position="522"/>
    </location>
</feature>
<dbReference type="FunFam" id="3.30.160.60:FF:000243">
    <property type="entry name" value="Probable transcription factor steA"/>
    <property type="match status" value="1"/>
</dbReference>
<keyword evidence="7" id="KW-0862">Zinc</keyword>
<evidence type="ECO:0000313" key="16">
    <source>
        <dbReference type="Proteomes" id="UP000249363"/>
    </source>
</evidence>
<dbReference type="PANTHER" id="PTHR40626:SF13">
    <property type="entry name" value="RESPIRATION FACTOR 2-RELATED"/>
    <property type="match status" value="1"/>
</dbReference>
<comment type="subcellular location">
    <subcellularLocation>
        <location evidence="2">Cytoplasm</location>
    </subcellularLocation>
    <subcellularLocation>
        <location evidence="1">Nucleus</location>
    </subcellularLocation>
</comment>
<feature type="compositionally biased region" description="Polar residues" evidence="13">
    <location>
        <begin position="442"/>
        <end position="452"/>
    </location>
</feature>
<dbReference type="FunFam" id="3.30.160.60:FF:000141">
    <property type="entry name" value="C2H2 zinc finger protein"/>
    <property type="match status" value="1"/>
</dbReference>
<evidence type="ECO:0000256" key="9">
    <source>
        <dbReference type="ARBA" id="ARBA00023026"/>
    </source>
</evidence>
<dbReference type="Gene3D" id="3.30.160.60">
    <property type="entry name" value="Classic Zinc Finger"/>
    <property type="match status" value="2"/>
</dbReference>
<dbReference type="OrthoDB" id="654211at2759"/>
<evidence type="ECO:0000256" key="6">
    <source>
        <dbReference type="ARBA" id="ARBA00022771"/>
    </source>
</evidence>
<dbReference type="GO" id="GO:0000978">
    <property type="term" value="F:RNA polymerase II cis-regulatory region sequence-specific DNA binding"/>
    <property type="evidence" value="ECO:0007669"/>
    <property type="project" value="InterPro"/>
</dbReference>
<dbReference type="InterPro" id="IPR051059">
    <property type="entry name" value="VerF-like"/>
</dbReference>
<dbReference type="GO" id="GO:0000785">
    <property type="term" value="C:chromatin"/>
    <property type="evidence" value="ECO:0007669"/>
    <property type="project" value="TreeGrafter"/>
</dbReference>
<evidence type="ECO:0000256" key="11">
    <source>
        <dbReference type="ARBA" id="ARBA00023242"/>
    </source>
</evidence>
<dbReference type="GO" id="GO:0000981">
    <property type="term" value="F:DNA-binding transcription factor activity, RNA polymerase II-specific"/>
    <property type="evidence" value="ECO:0007669"/>
    <property type="project" value="InterPro"/>
</dbReference>
<keyword evidence="5" id="KW-0677">Repeat</keyword>
<comment type="caution">
    <text evidence="15">The sequence shown here is derived from an EMBL/GenBank/DDBJ whole genome shotgun (WGS) entry which is preliminary data.</text>
</comment>
<evidence type="ECO:0000256" key="1">
    <source>
        <dbReference type="ARBA" id="ARBA00004123"/>
    </source>
</evidence>
<dbReference type="GeneID" id="63796609"/>
<dbReference type="Proteomes" id="UP000249363">
    <property type="component" value="Unassembled WGS sequence"/>
</dbReference>
<dbReference type="EMBL" id="MIKG01000015">
    <property type="protein sequence ID" value="RAO71382.1"/>
    <property type="molecule type" value="Genomic_DNA"/>
</dbReference>
<dbReference type="STRING" id="1196081.A0A364L6E9"/>
<evidence type="ECO:0000256" key="4">
    <source>
        <dbReference type="ARBA" id="ARBA00022723"/>
    </source>
</evidence>
<evidence type="ECO:0000259" key="14">
    <source>
        <dbReference type="PROSITE" id="PS50157"/>
    </source>
</evidence>
<dbReference type="PANTHER" id="PTHR40626">
    <property type="entry name" value="MIP31509P"/>
    <property type="match status" value="1"/>
</dbReference>
<dbReference type="PROSITE" id="PS50157">
    <property type="entry name" value="ZINC_FINGER_C2H2_2"/>
    <property type="match status" value="2"/>
</dbReference>
<evidence type="ECO:0000256" key="13">
    <source>
        <dbReference type="SAM" id="MobiDB-lite"/>
    </source>
</evidence>
<accession>A0A364L6E9</accession>
<keyword evidence="6 12" id="KW-0863">Zinc-finger</keyword>
<dbReference type="InterPro" id="IPR013087">
    <property type="entry name" value="Znf_C2H2_type"/>
</dbReference>
<evidence type="ECO:0000256" key="5">
    <source>
        <dbReference type="ARBA" id="ARBA00022737"/>
    </source>
</evidence>
<dbReference type="GO" id="GO:0005737">
    <property type="term" value="C:cytoplasm"/>
    <property type="evidence" value="ECO:0007669"/>
    <property type="project" value="UniProtKB-SubCell"/>
</dbReference>
<reference evidence="15 16" key="1">
    <citation type="journal article" date="2017" name="Biotechnol. Biofuels">
        <title>Differential beta-glucosidase expression as a function of carbon source availability in Talaromyces amestolkiae: a genomic and proteomic approach.</title>
        <authorList>
            <person name="de Eugenio L.I."/>
            <person name="Mendez-Liter J.A."/>
            <person name="Nieto-Dominguez M."/>
            <person name="Alonso L."/>
            <person name="Gil-Munoz J."/>
            <person name="Barriuso J."/>
            <person name="Prieto A."/>
            <person name="Martinez M.J."/>
        </authorList>
    </citation>
    <scope>NUCLEOTIDE SEQUENCE [LARGE SCALE GENOMIC DNA]</scope>
    <source>
        <strain evidence="15 16">CIB</strain>
    </source>
</reference>
<keyword evidence="4" id="KW-0479">Metal-binding</keyword>
<keyword evidence="3" id="KW-0963">Cytoplasm</keyword>
<keyword evidence="10" id="KW-0804">Transcription</keyword>
<dbReference type="InterPro" id="IPR036236">
    <property type="entry name" value="Znf_C2H2_sf"/>
</dbReference>
<evidence type="ECO:0000256" key="2">
    <source>
        <dbReference type="ARBA" id="ARBA00004496"/>
    </source>
</evidence>
<keyword evidence="11" id="KW-0539">Nucleus</keyword>
<feature type="region of interest" description="Disordered" evidence="13">
    <location>
        <begin position="365"/>
        <end position="465"/>
    </location>
</feature>
<dbReference type="SMART" id="SM00355">
    <property type="entry name" value="ZnF_C2H2"/>
    <property type="match status" value="2"/>
</dbReference>
<feature type="compositionally biased region" description="Low complexity" evidence="13">
    <location>
        <begin position="412"/>
        <end position="431"/>
    </location>
</feature>
<proteinExistence type="predicted"/>
<dbReference type="GO" id="GO:0008270">
    <property type="term" value="F:zinc ion binding"/>
    <property type="evidence" value="ECO:0007669"/>
    <property type="project" value="UniProtKB-KW"/>
</dbReference>
<dbReference type="PROSITE" id="PS00028">
    <property type="entry name" value="ZINC_FINGER_C2H2_1"/>
    <property type="match status" value="2"/>
</dbReference>
<evidence type="ECO:0000256" key="3">
    <source>
        <dbReference type="ARBA" id="ARBA00022490"/>
    </source>
</evidence>
<evidence type="ECO:0000256" key="8">
    <source>
        <dbReference type="ARBA" id="ARBA00023015"/>
    </source>
</evidence>
<evidence type="ECO:0000313" key="15">
    <source>
        <dbReference type="EMBL" id="RAO71382.1"/>
    </source>
</evidence>
<feature type="region of interest" description="Disordered" evidence="13">
    <location>
        <begin position="561"/>
        <end position="598"/>
    </location>
</feature>
<keyword evidence="9" id="KW-0843">Virulence</keyword>
<feature type="compositionally biased region" description="Polar residues" evidence="13">
    <location>
        <begin position="397"/>
        <end position="411"/>
    </location>
</feature>
<feature type="domain" description="C2H2-type" evidence="14">
    <location>
        <begin position="471"/>
        <end position="499"/>
    </location>
</feature>